<dbReference type="Proteomes" id="UP000249682">
    <property type="component" value="Chromosome"/>
</dbReference>
<name>A0AAD0KV61_MYCLR</name>
<dbReference type="EMBL" id="CP029543">
    <property type="protein sequence ID" value="AWV47860.1"/>
    <property type="molecule type" value="Genomic_DNA"/>
</dbReference>
<proteinExistence type="predicted"/>
<feature type="compositionally biased region" description="Polar residues" evidence="1">
    <location>
        <begin position="71"/>
        <end position="82"/>
    </location>
</feature>
<protein>
    <submittedName>
        <fullName evidence="2">Uncharacterized protein</fullName>
    </submittedName>
</protein>
<evidence type="ECO:0000256" key="1">
    <source>
        <dbReference type="SAM" id="MobiDB-lite"/>
    </source>
</evidence>
<accession>A0AAD0KV61</accession>
<evidence type="ECO:0000313" key="2">
    <source>
        <dbReference type="EMBL" id="AWV47860.1"/>
    </source>
</evidence>
<gene>
    <name evidence="2" type="ORF">DIJ64_06650</name>
</gene>
<sequence>MIAQKFLQGGSWCLQRLGDTHGARCPTPKSQCPGQALLWPLPAVLTQYAPGARRRARPVRKQAVSHPPTKTPQHSKTRQQPAVQGKQRWGSGGKPVRGFVCAFTRNRRV</sequence>
<organism evidence="2 3">
    <name type="scientific">Mycobacterium leprae</name>
    <dbReference type="NCBI Taxonomy" id="1769"/>
    <lineage>
        <taxon>Bacteria</taxon>
        <taxon>Bacillati</taxon>
        <taxon>Actinomycetota</taxon>
        <taxon>Actinomycetes</taxon>
        <taxon>Mycobacteriales</taxon>
        <taxon>Mycobacteriaceae</taxon>
        <taxon>Mycobacterium</taxon>
    </lineage>
</organism>
<dbReference type="AlphaFoldDB" id="A0AAD0KV61"/>
<evidence type="ECO:0000313" key="3">
    <source>
        <dbReference type="Proteomes" id="UP000249682"/>
    </source>
</evidence>
<reference evidence="2 3" key="1">
    <citation type="submission" date="2018-05" db="EMBL/GenBank/DDBJ databases">
        <title>Evolution of small genomes with special reference to Mycobacterium leprae.</title>
        <authorList>
            <person name="Mohanty P.S."/>
            <person name="Bansal A.K."/>
            <person name="Gupta U.D."/>
            <person name="Naaz F."/>
            <person name="Dwivedi V.D."/>
            <person name="Singh H."/>
            <person name="Gupta G."/>
            <person name="Sharma S."/>
            <person name="Arora M."/>
        </authorList>
    </citation>
    <scope>NUCLEOTIDE SEQUENCE [LARGE SCALE GENOMIC DNA]</scope>
    <source>
        <strain evidence="2 3">MRHRU-235-G</strain>
    </source>
</reference>
<feature type="region of interest" description="Disordered" evidence="1">
    <location>
        <begin position="50"/>
        <end position="97"/>
    </location>
</feature>